<gene>
    <name evidence="2" type="ORF">OEA41_001027</name>
</gene>
<evidence type="ECO:0000313" key="3">
    <source>
        <dbReference type="Proteomes" id="UP001276659"/>
    </source>
</evidence>
<name>A0AAD9ZHL8_9LECA</name>
<evidence type="ECO:0000313" key="2">
    <source>
        <dbReference type="EMBL" id="KAK3178890.1"/>
    </source>
</evidence>
<keyword evidence="3" id="KW-1185">Reference proteome</keyword>
<dbReference type="Proteomes" id="UP001276659">
    <property type="component" value="Unassembled WGS sequence"/>
</dbReference>
<accession>A0AAD9ZHL8</accession>
<organism evidence="2 3">
    <name type="scientific">Lepraria neglecta</name>
    <dbReference type="NCBI Taxonomy" id="209136"/>
    <lineage>
        <taxon>Eukaryota</taxon>
        <taxon>Fungi</taxon>
        <taxon>Dikarya</taxon>
        <taxon>Ascomycota</taxon>
        <taxon>Pezizomycotina</taxon>
        <taxon>Lecanoromycetes</taxon>
        <taxon>OSLEUM clade</taxon>
        <taxon>Lecanoromycetidae</taxon>
        <taxon>Lecanorales</taxon>
        <taxon>Lecanorineae</taxon>
        <taxon>Stereocaulaceae</taxon>
        <taxon>Lepraria</taxon>
    </lineage>
</organism>
<evidence type="ECO:0000256" key="1">
    <source>
        <dbReference type="SAM" id="MobiDB-lite"/>
    </source>
</evidence>
<feature type="region of interest" description="Disordered" evidence="1">
    <location>
        <begin position="1"/>
        <end position="27"/>
    </location>
</feature>
<comment type="caution">
    <text evidence="2">The sequence shown here is derived from an EMBL/GenBank/DDBJ whole genome shotgun (WGS) entry which is preliminary data.</text>
</comment>
<dbReference type="AlphaFoldDB" id="A0AAD9ZHL8"/>
<dbReference type="EMBL" id="JASNWA010000003">
    <property type="protein sequence ID" value="KAK3178890.1"/>
    <property type="molecule type" value="Genomic_DNA"/>
</dbReference>
<sequence length="201" mass="22400">MKVAQDKASMKAGSMPLRQESSRTHIDPDEMRSLTVDEIGLSDGIEFRSPRERYHISSLYIPLLDRTAMLDYFTTSLRDEFRASKFLRLPRKPLGIMPGQPDNFVPPLRIKVAETTCCLPDGPVISLKKKSSNHPARSPGRRLDGRPLCDAHQDYIWGSGIQLEELAISEIKMVGRDAEGTLEGRKFVDIGSVPLPGIVAL</sequence>
<proteinExistence type="predicted"/>
<reference evidence="2" key="1">
    <citation type="submission" date="2022-11" db="EMBL/GenBank/DDBJ databases">
        <title>Chromosomal genome sequence assembly and mating type (MAT) locus characterization of the leprose asexual lichenized fungus Lepraria neglecta (Nyl.) Erichsen.</title>
        <authorList>
            <person name="Allen J.L."/>
            <person name="Pfeffer B."/>
        </authorList>
    </citation>
    <scope>NUCLEOTIDE SEQUENCE</scope>
    <source>
        <strain evidence="2">Allen 5258</strain>
    </source>
</reference>
<protein>
    <submittedName>
        <fullName evidence="2">Uncharacterized protein</fullName>
    </submittedName>
</protein>